<dbReference type="SUPFAM" id="SSF56954">
    <property type="entry name" value="Outer membrane efflux proteins (OEP)"/>
    <property type="match status" value="1"/>
</dbReference>
<organism evidence="3 4">
    <name type="scientific">Sphingomonas glacialis</name>
    <dbReference type="NCBI Taxonomy" id="658225"/>
    <lineage>
        <taxon>Bacteria</taxon>
        <taxon>Pseudomonadati</taxon>
        <taxon>Pseudomonadota</taxon>
        <taxon>Alphaproteobacteria</taxon>
        <taxon>Sphingomonadales</taxon>
        <taxon>Sphingomonadaceae</taxon>
        <taxon>Sphingomonas</taxon>
    </lineage>
</organism>
<dbReference type="Gene3D" id="2.20.200.10">
    <property type="entry name" value="Outer membrane efflux proteins (OEP)"/>
    <property type="match status" value="1"/>
</dbReference>
<dbReference type="EMBL" id="BNAQ01000001">
    <property type="protein sequence ID" value="GHH07854.1"/>
    <property type="molecule type" value="Genomic_DNA"/>
</dbReference>
<keyword evidence="2" id="KW-0472">Membrane</keyword>
<keyword evidence="2" id="KW-0449">Lipoprotein</keyword>
<dbReference type="Proteomes" id="UP000652430">
    <property type="component" value="Unassembled WGS sequence"/>
</dbReference>
<comment type="similarity">
    <text evidence="1 2">Belongs to the outer membrane factor (OMF) (TC 1.B.17) family.</text>
</comment>
<reference evidence="4" key="1">
    <citation type="journal article" date="2019" name="Int. J. Syst. Evol. Microbiol.">
        <title>The Global Catalogue of Microorganisms (GCM) 10K type strain sequencing project: providing services to taxonomists for standard genome sequencing and annotation.</title>
        <authorList>
            <consortium name="The Broad Institute Genomics Platform"/>
            <consortium name="The Broad Institute Genome Sequencing Center for Infectious Disease"/>
            <person name="Wu L."/>
            <person name="Ma J."/>
        </authorList>
    </citation>
    <scope>NUCLEOTIDE SEQUENCE [LARGE SCALE GENOMIC DNA]</scope>
    <source>
        <strain evidence="4">CGMCC 1.8957</strain>
    </source>
</reference>
<dbReference type="InterPro" id="IPR003423">
    <property type="entry name" value="OMP_efflux"/>
</dbReference>
<evidence type="ECO:0000313" key="4">
    <source>
        <dbReference type="Proteomes" id="UP000652430"/>
    </source>
</evidence>
<comment type="caution">
    <text evidence="3">The sequence shown here is derived from an EMBL/GenBank/DDBJ whole genome shotgun (WGS) entry which is preliminary data.</text>
</comment>
<protein>
    <submittedName>
        <fullName evidence="3">RND transporter</fullName>
    </submittedName>
</protein>
<dbReference type="PANTHER" id="PTHR30203">
    <property type="entry name" value="OUTER MEMBRANE CATION EFFLUX PROTEIN"/>
    <property type="match status" value="1"/>
</dbReference>
<keyword evidence="2" id="KW-1134">Transmembrane beta strand</keyword>
<dbReference type="PROSITE" id="PS51257">
    <property type="entry name" value="PROKAR_LIPOPROTEIN"/>
    <property type="match status" value="1"/>
</dbReference>
<proteinExistence type="inferred from homology"/>
<dbReference type="Pfam" id="PF02321">
    <property type="entry name" value="OEP"/>
    <property type="match status" value="2"/>
</dbReference>
<evidence type="ECO:0000256" key="2">
    <source>
        <dbReference type="RuleBase" id="RU362097"/>
    </source>
</evidence>
<evidence type="ECO:0000256" key="1">
    <source>
        <dbReference type="ARBA" id="ARBA00007613"/>
    </source>
</evidence>
<keyword evidence="2" id="KW-0812">Transmembrane</keyword>
<sequence length="488" mass="51654">MRFLPILLAATALAGCTVGPDFVRPQTPGVSGYQPPSEQRAAVRGAPAVTLGAGPAQRWWTAFGSPEMDALVDRAIANNRSLAASNATLAAARDELRAVAGRRLPQIDANARVDQQQVNLAGFGFSGNNPLAPGGNPEFHLYSVGGGISYDLDLFGGLRRQVEQSAAQVEAQQRQTEAAHLSIAGQVVNQVLTVAAIRAQVATANALLAEDLRNVDLTQKRRKGGEGTLVEVLNAQSQYTADRGDIPQLEQQLAEARHLLATLVGIAPSELGETEFDIAKLTLPTTIPVALPSELVHRRPDILQAEADLHAAAAEIGVATARLYPDITLRATLTQGAPGIGDLVKNAFRGYDIFAGVTAPIFHGGTLKAQRAAAINRAKASESTYQQTVLSAFGQVADLLSAIQSDARSVVNQRESVAVAERSRHLSQRSYQVGNSGILQVLETERLYQRARNGLVLAQTRQFLNVARLYVATAGGWTGPAAEAPVAG</sequence>
<keyword evidence="2" id="KW-0564">Palmitate</keyword>
<dbReference type="InterPro" id="IPR010131">
    <property type="entry name" value="MdtP/NodT-like"/>
</dbReference>
<dbReference type="NCBIfam" id="TIGR01845">
    <property type="entry name" value="outer_NodT"/>
    <property type="match status" value="1"/>
</dbReference>
<comment type="subcellular location">
    <subcellularLocation>
        <location evidence="2">Cell membrane</location>
        <topology evidence="2">Lipid-anchor</topology>
    </subcellularLocation>
</comment>
<dbReference type="PANTHER" id="PTHR30203:SF33">
    <property type="entry name" value="BLR4455 PROTEIN"/>
    <property type="match status" value="1"/>
</dbReference>
<evidence type="ECO:0000313" key="3">
    <source>
        <dbReference type="EMBL" id="GHH07854.1"/>
    </source>
</evidence>
<dbReference type="Gene3D" id="1.20.1600.10">
    <property type="entry name" value="Outer membrane efflux proteins (OEP)"/>
    <property type="match status" value="1"/>
</dbReference>
<name>A0ABQ3LBL9_9SPHN</name>
<dbReference type="RefSeq" id="WP_229839171.1">
    <property type="nucleotide sequence ID" value="NZ_BNAQ01000001.1"/>
</dbReference>
<keyword evidence="4" id="KW-1185">Reference proteome</keyword>
<gene>
    <name evidence="3" type="ORF">GCM10008023_02360</name>
</gene>
<accession>A0ABQ3LBL9</accession>